<evidence type="ECO:0000256" key="1">
    <source>
        <dbReference type="ARBA" id="ARBA00023157"/>
    </source>
</evidence>
<dbReference type="AlphaFoldDB" id="A0A5N5K9M5"/>
<comment type="caution">
    <text evidence="4">The sequence shown here is derived from an EMBL/GenBank/DDBJ whole genome shotgun (WGS) entry which is preliminary data.</text>
</comment>
<organism evidence="4 5">
    <name type="scientific">Pangasianodon hypophthalmus</name>
    <name type="common">Striped catfish</name>
    <name type="synonym">Helicophagus hypophthalmus</name>
    <dbReference type="NCBI Taxonomy" id="310915"/>
    <lineage>
        <taxon>Eukaryota</taxon>
        <taxon>Metazoa</taxon>
        <taxon>Chordata</taxon>
        <taxon>Craniata</taxon>
        <taxon>Vertebrata</taxon>
        <taxon>Euteleostomi</taxon>
        <taxon>Actinopterygii</taxon>
        <taxon>Neopterygii</taxon>
        <taxon>Teleostei</taxon>
        <taxon>Ostariophysi</taxon>
        <taxon>Siluriformes</taxon>
        <taxon>Pangasiidae</taxon>
        <taxon>Pangasianodon</taxon>
    </lineage>
</organism>
<evidence type="ECO:0000259" key="3">
    <source>
        <dbReference type="Pfam" id="PF01562"/>
    </source>
</evidence>
<feature type="domain" description="Peptidase M12B propeptide" evidence="3">
    <location>
        <begin position="41"/>
        <end position="135"/>
    </location>
</feature>
<evidence type="ECO:0000256" key="2">
    <source>
        <dbReference type="SAM" id="SignalP"/>
    </source>
</evidence>
<keyword evidence="2" id="KW-0732">Signal</keyword>
<proteinExistence type="predicted"/>
<accession>A0A5N5K9M5</accession>
<dbReference type="InterPro" id="IPR002870">
    <property type="entry name" value="Peptidase_M12B_N"/>
</dbReference>
<protein>
    <recommendedName>
        <fullName evidence="3">Peptidase M12B propeptide domain-containing protein</fullName>
    </recommendedName>
</protein>
<dbReference type="GO" id="GO:0006509">
    <property type="term" value="P:membrane protein ectodomain proteolysis"/>
    <property type="evidence" value="ECO:0007669"/>
    <property type="project" value="TreeGrafter"/>
</dbReference>
<sequence length="236" mass="26576">MPLQLGEALLLLLFLHSSVSDFYFPDTQQEHSVRSHGDFSVVHPEKVDGDGRFISHTLSHHFASSRRRRREADVHDIKRVYYKLNFSGRDLTLNLTINNNLLSHGYVLEQRTKNRSENGRVVHRENECHLIGTVTDGDVEGTAALSSCNGLTGMLSLPTGVFLIEPVRGHAPTLTHPQQPHVIYRNSAWLSIRSRRSTHTQRDLHTACGVKDSPQQMQIDMKGSFGNDSSEVRAEC</sequence>
<dbReference type="Proteomes" id="UP000327468">
    <property type="component" value="Chromosome 24"/>
</dbReference>
<dbReference type="EMBL" id="VFJC01000025">
    <property type="protein sequence ID" value="KAB5528211.1"/>
    <property type="molecule type" value="Genomic_DNA"/>
</dbReference>
<keyword evidence="1" id="KW-1015">Disulfide bond</keyword>
<feature type="chain" id="PRO_5024375498" description="Peptidase M12B propeptide domain-containing protein" evidence="2">
    <location>
        <begin position="21"/>
        <end position="236"/>
    </location>
</feature>
<gene>
    <name evidence="4" type="ORF">PHYPO_G00137750</name>
</gene>
<dbReference type="Pfam" id="PF01562">
    <property type="entry name" value="Pep_M12B_propep"/>
    <property type="match status" value="1"/>
</dbReference>
<keyword evidence="5" id="KW-1185">Reference proteome</keyword>
<evidence type="ECO:0000313" key="5">
    <source>
        <dbReference type="Proteomes" id="UP000327468"/>
    </source>
</evidence>
<dbReference type="PANTHER" id="PTHR11905:SF159">
    <property type="entry name" value="ADAM METALLOPROTEASE"/>
    <property type="match status" value="1"/>
</dbReference>
<name>A0A5N5K9M5_PANHP</name>
<dbReference type="PANTHER" id="PTHR11905">
    <property type="entry name" value="ADAM A DISINTEGRIN AND METALLOPROTEASE DOMAIN"/>
    <property type="match status" value="1"/>
</dbReference>
<evidence type="ECO:0000313" key="4">
    <source>
        <dbReference type="EMBL" id="KAB5528211.1"/>
    </source>
</evidence>
<reference evidence="4 5" key="1">
    <citation type="submission" date="2019-06" db="EMBL/GenBank/DDBJ databases">
        <title>A chromosome-scale genome assembly of the striped catfish, Pangasianodon hypophthalmus.</title>
        <authorList>
            <person name="Wen M."/>
            <person name="Zahm M."/>
            <person name="Roques C."/>
            <person name="Cabau C."/>
            <person name="Klopp C."/>
            <person name="Donnadieu C."/>
            <person name="Jouanno E."/>
            <person name="Avarre J.-C."/>
            <person name="Campet M."/>
            <person name="Ha T.T.T."/>
            <person name="Dugue R."/>
            <person name="Lampietro C."/>
            <person name="Louis A."/>
            <person name="Herpin A."/>
            <person name="Echchiki A."/>
            <person name="Berthelot C."/>
            <person name="Parey E."/>
            <person name="Roest-Crollius H."/>
            <person name="Braasch I."/>
            <person name="Postlethwait J."/>
            <person name="Bobe J."/>
            <person name="Montfort J."/>
            <person name="Bouchez O."/>
            <person name="Begum T."/>
            <person name="Schartl M."/>
            <person name="Guiguen Y."/>
        </authorList>
    </citation>
    <scope>NUCLEOTIDE SEQUENCE [LARGE SCALE GENOMIC DNA]</scope>
    <source>
        <strain evidence="4 5">Indonesia</strain>
        <tissue evidence="4">Blood</tissue>
    </source>
</reference>
<feature type="signal peptide" evidence="2">
    <location>
        <begin position="1"/>
        <end position="20"/>
    </location>
</feature>